<proteinExistence type="predicted"/>
<organism evidence="1 2">
    <name type="scientific">Coniosporium uncinatum</name>
    <dbReference type="NCBI Taxonomy" id="93489"/>
    <lineage>
        <taxon>Eukaryota</taxon>
        <taxon>Fungi</taxon>
        <taxon>Dikarya</taxon>
        <taxon>Ascomycota</taxon>
        <taxon>Pezizomycotina</taxon>
        <taxon>Dothideomycetes</taxon>
        <taxon>Dothideomycetes incertae sedis</taxon>
        <taxon>Coniosporium</taxon>
    </lineage>
</organism>
<reference evidence="1" key="1">
    <citation type="submission" date="2024-09" db="EMBL/GenBank/DDBJ databases">
        <title>Black Yeasts Isolated from many extreme environments.</title>
        <authorList>
            <person name="Coleine C."/>
            <person name="Stajich J.E."/>
            <person name="Selbmann L."/>
        </authorList>
    </citation>
    <scope>NUCLEOTIDE SEQUENCE</scope>
    <source>
        <strain evidence="1">CCFEE 5737</strain>
    </source>
</reference>
<dbReference type="Proteomes" id="UP001186974">
    <property type="component" value="Unassembled WGS sequence"/>
</dbReference>
<evidence type="ECO:0000313" key="1">
    <source>
        <dbReference type="EMBL" id="KAK3060621.1"/>
    </source>
</evidence>
<name>A0ACC3D1Y4_9PEZI</name>
<gene>
    <name evidence="1" type="ORF">LTS18_008122</name>
</gene>
<comment type="caution">
    <text evidence="1">The sequence shown here is derived from an EMBL/GenBank/DDBJ whole genome shotgun (WGS) entry which is preliminary data.</text>
</comment>
<accession>A0ACC3D1Y4</accession>
<sequence length="226" mass="23125">MLSRLLAILAATSVLAAPVPSADPQTLIPLDSSSGPGVTFTLTNSGFSIIPGDGSEPIVFPGNSKEAVFDVTDAGLEVTAAGKTFLVPLTNGGVSSSLSVISAEKRDEPGSLTITSSSTSFEPATEYGQSKDKGKGKPKGKKPKHGKKPKAGSIVTTITSSPGLYKLKRGTAQKLDGPIVIDLTNGFTFTLNGDGTVTFSPMRSSTTLDTSDGSQISSTVTFDPAN</sequence>
<evidence type="ECO:0000313" key="2">
    <source>
        <dbReference type="Proteomes" id="UP001186974"/>
    </source>
</evidence>
<dbReference type="EMBL" id="JAWDJW010008421">
    <property type="protein sequence ID" value="KAK3060621.1"/>
    <property type="molecule type" value="Genomic_DNA"/>
</dbReference>
<protein>
    <submittedName>
        <fullName evidence="1">Uncharacterized protein</fullName>
    </submittedName>
</protein>
<keyword evidence="2" id="KW-1185">Reference proteome</keyword>